<keyword evidence="2" id="KW-0472">Membrane</keyword>
<keyword evidence="6" id="KW-1185">Reference proteome</keyword>
<name>A0A0A0JI78_9MICO</name>
<dbReference type="OrthoDB" id="3460188at2"/>
<dbReference type="InterPro" id="IPR003399">
    <property type="entry name" value="Mce/MlaD"/>
</dbReference>
<dbReference type="EMBL" id="AVPK01000010">
    <property type="protein sequence ID" value="KGN36454.1"/>
    <property type="molecule type" value="Genomic_DNA"/>
</dbReference>
<feature type="domain" description="Mce/MlaD" evidence="3">
    <location>
        <begin position="42"/>
        <end position="119"/>
    </location>
</feature>
<dbReference type="RefSeq" id="WP_052112334.1">
    <property type="nucleotide sequence ID" value="NZ_AVPK01000010.1"/>
</dbReference>
<dbReference type="GO" id="GO:0051701">
    <property type="term" value="P:biological process involved in interaction with host"/>
    <property type="evidence" value="ECO:0007669"/>
    <property type="project" value="TreeGrafter"/>
</dbReference>
<evidence type="ECO:0000313" key="5">
    <source>
        <dbReference type="EMBL" id="KGN36454.1"/>
    </source>
</evidence>
<feature type="region of interest" description="Disordered" evidence="1">
    <location>
        <begin position="324"/>
        <end position="368"/>
    </location>
</feature>
<keyword evidence="2" id="KW-1133">Transmembrane helix</keyword>
<accession>A0A0A0JI78</accession>
<dbReference type="InterPro" id="IPR024516">
    <property type="entry name" value="Mce_C"/>
</dbReference>
<feature type="domain" description="Mammalian cell entry C-terminal" evidence="4">
    <location>
        <begin position="125"/>
        <end position="340"/>
    </location>
</feature>
<reference evidence="5 6" key="1">
    <citation type="submission" date="2013-08" db="EMBL/GenBank/DDBJ databases">
        <title>The genome sequence of Knoellia subterranea.</title>
        <authorList>
            <person name="Zhu W."/>
            <person name="Wang G."/>
        </authorList>
    </citation>
    <scope>NUCLEOTIDE SEQUENCE [LARGE SCALE GENOMIC DNA]</scope>
    <source>
        <strain evidence="5 6">KCTC 19937</strain>
    </source>
</reference>
<dbReference type="Proteomes" id="UP000030011">
    <property type="component" value="Unassembled WGS sequence"/>
</dbReference>
<dbReference type="NCBIfam" id="TIGR00996">
    <property type="entry name" value="Mtu_fam_mce"/>
    <property type="match status" value="1"/>
</dbReference>
<dbReference type="PANTHER" id="PTHR33371:SF19">
    <property type="entry name" value="MCE-FAMILY PROTEIN MCE4A"/>
    <property type="match status" value="1"/>
</dbReference>
<dbReference type="Pfam" id="PF02470">
    <property type="entry name" value="MlaD"/>
    <property type="match status" value="1"/>
</dbReference>
<feature type="compositionally biased region" description="Basic and acidic residues" evidence="1">
    <location>
        <begin position="324"/>
        <end position="341"/>
    </location>
</feature>
<evidence type="ECO:0000313" key="6">
    <source>
        <dbReference type="Proteomes" id="UP000030011"/>
    </source>
</evidence>
<comment type="caution">
    <text evidence="5">The sequence shown here is derived from an EMBL/GenBank/DDBJ whole genome shotgun (WGS) entry which is preliminary data.</text>
</comment>
<dbReference type="PANTHER" id="PTHR33371">
    <property type="entry name" value="INTERMEMBRANE PHOSPHOLIPID TRANSPORT SYSTEM BINDING PROTEIN MLAD-RELATED"/>
    <property type="match status" value="1"/>
</dbReference>
<evidence type="ECO:0000259" key="3">
    <source>
        <dbReference type="Pfam" id="PF02470"/>
    </source>
</evidence>
<evidence type="ECO:0000259" key="4">
    <source>
        <dbReference type="Pfam" id="PF11887"/>
    </source>
</evidence>
<feature type="transmembrane region" description="Helical" evidence="2">
    <location>
        <begin position="15"/>
        <end position="34"/>
    </location>
</feature>
<dbReference type="eggNOG" id="COG1463">
    <property type="taxonomic scope" value="Bacteria"/>
</dbReference>
<dbReference type="STRING" id="1385521.N803_04290"/>
<gene>
    <name evidence="5" type="ORF">N803_04290</name>
</gene>
<organism evidence="5 6">
    <name type="scientific">Knoellia subterranea KCTC 19937</name>
    <dbReference type="NCBI Taxonomy" id="1385521"/>
    <lineage>
        <taxon>Bacteria</taxon>
        <taxon>Bacillati</taxon>
        <taxon>Actinomycetota</taxon>
        <taxon>Actinomycetes</taxon>
        <taxon>Micrococcales</taxon>
        <taxon>Intrasporangiaceae</taxon>
        <taxon>Knoellia</taxon>
    </lineage>
</organism>
<proteinExistence type="predicted"/>
<dbReference type="Pfam" id="PF11887">
    <property type="entry name" value="Mce4_CUP1"/>
    <property type="match status" value="1"/>
</dbReference>
<evidence type="ECO:0000256" key="2">
    <source>
        <dbReference type="SAM" id="Phobius"/>
    </source>
</evidence>
<dbReference type="InterPro" id="IPR005693">
    <property type="entry name" value="Mce"/>
</dbReference>
<protein>
    <submittedName>
        <fullName evidence="5">Mammalian cell entry protein</fullName>
    </submittedName>
</protein>
<evidence type="ECO:0000256" key="1">
    <source>
        <dbReference type="SAM" id="MobiDB-lite"/>
    </source>
</evidence>
<dbReference type="InterPro" id="IPR052336">
    <property type="entry name" value="MlaD_Phospholipid_Transporter"/>
</dbReference>
<sequence length="437" mass="46696">MAGSTTLGRWGHRTYGVAFIVIVALLLSLSIASFKKVFTDVVEVTLKTDRIGSQLQEASDVKIRGLIVGEVRSIDSDLNGATLHLALKPEMVSLIPAKVSARLLPKTLFGERYVDLVPPEGQPGRAIRAGDVIPQDRTTVAIELQEVFDDLLPLLRSIDPAKLSATLNALATALDGRGTKLGQNLVLVDKYFTALNPHMPTIQADISGLADLASTYAVAAPDLLRAAKALLTTNATIVEKQKELSGFLAGTAGFANTTAGFLETNQNRIIQVGRVQRPTLQVLAKHSPIYPCFTQGLVNWLPRVRDVVRDGVFHITLELPPQREAYHPGEEPTWGDKRAPECKGLPDNPPGSQAKPRKGSKFDDGTDGAPTYATFSGLPQMFLSDEGAQIPSVDSGLAGTAEEQQLVGALVGVKEGEDASLATLLAGPMMRGTVVNQ</sequence>
<dbReference type="AlphaFoldDB" id="A0A0A0JI78"/>
<dbReference type="GO" id="GO:0005576">
    <property type="term" value="C:extracellular region"/>
    <property type="evidence" value="ECO:0007669"/>
    <property type="project" value="TreeGrafter"/>
</dbReference>
<keyword evidence="2" id="KW-0812">Transmembrane</keyword>